<dbReference type="Gene3D" id="1.10.150.130">
    <property type="match status" value="1"/>
</dbReference>
<dbReference type="InterPro" id="IPR010998">
    <property type="entry name" value="Integrase_recombinase_N"/>
</dbReference>
<dbReference type="InterPro" id="IPR011010">
    <property type="entry name" value="DNA_brk_join_enz"/>
</dbReference>
<keyword evidence="9" id="KW-1185">Reference proteome</keyword>
<dbReference type="EMBL" id="QZMU01000001">
    <property type="protein sequence ID" value="RRQ22917.1"/>
    <property type="molecule type" value="Genomic_DNA"/>
</dbReference>
<dbReference type="GO" id="GO:0006310">
    <property type="term" value="P:DNA recombination"/>
    <property type="evidence" value="ECO:0007669"/>
    <property type="project" value="UniProtKB-KW"/>
</dbReference>
<dbReference type="GO" id="GO:0003677">
    <property type="term" value="F:DNA binding"/>
    <property type="evidence" value="ECO:0007669"/>
    <property type="project" value="UniProtKB-UniRule"/>
</dbReference>
<evidence type="ECO:0000256" key="1">
    <source>
        <dbReference type="ARBA" id="ARBA00008857"/>
    </source>
</evidence>
<keyword evidence="2" id="KW-0229">DNA integration</keyword>
<comment type="caution">
    <text evidence="8">The sequence shown here is derived from an EMBL/GenBank/DDBJ whole genome shotgun (WGS) entry which is preliminary data.</text>
</comment>
<keyword evidence="3 5" id="KW-0238">DNA-binding</keyword>
<evidence type="ECO:0000313" key="8">
    <source>
        <dbReference type="EMBL" id="RRQ22917.1"/>
    </source>
</evidence>
<dbReference type="Pfam" id="PF00589">
    <property type="entry name" value="Phage_integrase"/>
    <property type="match status" value="1"/>
</dbReference>
<evidence type="ECO:0000259" key="6">
    <source>
        <dbReference type="PROSITE" id="PS51898"/>
    </source>
</evidence>
<dbReference type="PROSITE" id="PS51900">
    <property type="entry name" value="CB"/>
    <property type="match status" value="1"/>
</dbReference>
<evidence type="ECO:0000256" key="2">
    <source>
        <dbReference type="ARBA" id="ARBA00022908"/>
    </source>
</evidence>
<evidence type="ECO:0000313" key="9">
    <source>
        <dbReference type="Proteomes" id="UP000287798"/>
    </source>
</evidence>
<name>A0A426QMF7_9GAMM</name>
<evidence type="ECO:0000256" key="4">
    <source>
        <dbReference type="ARBA" id="ARBA00023172"/>
    </source>
</evidence>
<dbReference type="PROSITE" id="PS51898">
    <property type="entry name" value="TYR_RECOMBINASE"/>
    <property type="match status" value="1"/>
</dbReference>
<dbReference type="AlphaFoldDB" id="A0A426QMF7"/>
<dbReference type="InterPro" id="IPR013762">
    <property type="entry name" value="Integrase-like_cat_sf"/>
</dbReference>
<proteinExistence type="inferred from homology"/>
<dbReference type="Gene3D" id="1.10.443.10">
    <property type="entry name" value="Intergrase catalytic core"/>
    <property type="match status" value="1"/>
</dbReference>
<feature type="domain" description="Tyr recombinase" evidence="6">
    <location>
        <begin position="134"/>
        <end position="306"/>
    </location>
</feature>
<dbReference type="Pfam" id="PF14659">
    <property type="entry name" value="Phage_int_SAM_3"/>
    <property type="match status" value="1"/>
</dbReference>
<dbReference type="SUPFAM" id="SSF56349">
    <property type="entry name" value="DNA breaking-rejoining enzymes"/>
    <property type="match status" value="1"/>
</dbReference>
<evidence type="ECO:0000256" key="5">
    <source>
        <dbReference type="PROSITE-ProRule" id="PRU01248"/>
    </source>
</evidence>
<protein>
    <submittedName>
        <fullName evidence="8">Site-specific integrase</fullName>
    </submittedName>
</protein>
<keyword evidence="4" id="KW-0233">DNA recombination</keyword>
<dbReference type="Proteomes" id="UP000287798">
    <property type="component" value="Unassembled WGS sequence"/>
</dbReference>
<dbReference type="InterPro" id="IPR002104">
    <property type="entry name" value="Integrase_catalytic"/>
</dbReference>
<evidence type="ECO:0000256" key="3">
    <source>
        <dbReference type="ARBA" id="ARBA00023125"/>
    </source>
</evidence>
<comment type="similarity">
    <text evidence="1">Belongs to the 'phage' integrase family.</text>
</comment>
<dbReference type="PANTHER" id="PTHR30349:SF64">
    <property type="entry name" value="PROPHAGE INTEGRASE INTD-RELATED"/>
    <property type="match status" value="1"/>
</dbReference>
<dbReference type="InterPro" id="IPR004107">
    <property type="entry name" value="Integrase_SAM-like_N"/>
</dbReference>
<dbReference type="GO" id="GO:0015074">
    <property type="term" value="P:DNA integration"/>
    <property type="evidence" value="ECO:0007669"/>
    <property type="project" value="UniProtKB-KW"/>
</dbReference>
<dbReference type="PANTHER" id="PTHR30349">
    <property type="entry name" value="PHAGE INTEGRASE-RELATED"/>
    <property type="match status" value="1"/>
</dbReference>
<dbReference type="InterPro" id="IPR044068">
    <property type="entry name" value="CB"/>
</dbReference>
<feature type="domain" description="Core-binding (CB)" evidence="7">
    <location>
        <begin position="10"/>
        <end position="111"/>
    </location>
</feature>
<sequence>MRSRPLRAATPLGQAMQDYLTHHKAHGKSADRSEHTIKAHILPTFENRPVEALSAREIQRWQNKLITAPIRQRGKKAVRKVDPDNPDAIRKRKATANRVLTVLKAGLNHAYHNGVVKSADAWRRVKPFRGVDVPKVRYLSEDECRRLLNACDADLRALVRGALQTGCRFGELARMQASDFNPDGGTVTVREAKGGKARHVPLTDAGIQAFELLTADLKGDDLIFTRTDGEPWGKDYYQRPLREACGRASIDPPASFHVLRHTYGSALALRGVPLQVIAYALGHSDTRMTERHYAHLQPSYAAETIRAHLPSYGDDKPAKVRKLRKQA</sequence>
<dbReference type="InterPro" id="IPR050090">
    <property type="entry name" value="Tyrosine_recombinase_XerCD"/>
</dbReference>
<accession>A0A426QMF7</accession>
<organism evidence="8 9">
    <name type="scientific">Thiohalobacter thiocyanaticus</name>
    <dbReference type="NCBI Taxonomy" id="585455"/>
    <lineage>
        <taxon>Bacteria</taxon>
        <taxon>Pseudomonadati</taxon>
        <taxon>Pseudomonadota</taxon>
        <taxon>Gammaproteobacteria</taxon>
        <taxon>Thiohalobacterales</taxon>
        <taxon>Thiohalobacteraceae</taxon>
        <taxon>Thiohalobacter</taxon>
    </lineage>
</organism>
<evidence type="ECO:0000259" key="7">
    <source>
        <dbReference type="PROSITE" id="PS51900"/>
    </source>
</evidence>
<dbReference type="CDD" id="cd00796">
    <property type="entry name" value="INT_Rci_Hp1_C"/>
    <property type="match status" value="1"/>
</dbReference>
<reference evidence="8 9" key="1">
    <citation type="journal article" date="2010" name="Int. J. Syst. Evol. Microbiol.">
        <title>Thiohalobacter thiocyanaticus gen. nov., sp. nov., a moderately halophilic, sulfur-oxidizing gammaproteobacterium from hypersaline lakes, that utilizes thiocyanate.</title>
        <authorList>
            <person name="Sorokin D.Y."/>
            <person name="Kovaleva O.L."/>
            <person name="Tourova T.P."/>
            <person name="Muyzer G."/>
        </authorList>
    </citation>
    <scope>NUCLEOTIDE SEQUENCE [LARGE SCALE GENOMIC DNA]</scope>
    <source>
        <strain evidence="8 9">Hrh1</strain>
    </source>
</reference>
<gene>
    <name evidence="8" type="ORF">D6C00_13925</name>
</gene>